<keyword evidence="5 11" id="KW-0863">Zinc-finger</keyword>
<keyword evidence="3" id="KW-0479">Metal-binding</keyword>
<evidence type="ECO:0000256" key="11">
    <source>
        <dbReference type="PROSITE-ProRule" id="PRU00042"/>
    </source>
</evidence>
<gene>
    <name evidence="14" type="ORF">TBRA_LOCUS4298</name>
</gene>
<dbReference type="PANTHER" id="PTHR24399">
    <property type="entry name" value="ZINC FINGER AND BTB DOMAIN-CONTAINING"/>
    <property type="match status" value="1"/>
</dbReference>
<keyword evidence="4" id="KW-0677">Repeat</keyword>
<dbReference type="GO" id="GO:0008270">
    <property type="term" value="F:zinc ion binding"/>
    <property type="evidence" value="ECO:0007669"/>
    <property type="project" value="UniProtKB-KW"/>
</dbReference>
<comment type="subcellular location">
    <subcellularLocation>
        <location evidence="2">Nucleus</location>
    </subcellularLocation>
</comment>
<sequence length="568" mass="67020">MLHALDAEDAAAAASDDPTVDRCDPLRADEAIIDLNCIEIGDSNSSQNYFYQQQEEMPSVELASLDELLSSMDRRLVELRNNEYFKCDLCETKYEKLSELEAHAKSHDQPDNYVCQVCFKSFHVLRIFNKHLRSAHPELPIELDKGSRPKPVLERAKRQPRRLESPRGSKSADWQCHLCKRKFVYQSILKRHVRSHTNERPFGCKLCEQRFFQRSHLSQHFVRCHTKGSGNRCADCEASFDTRQDFLRHYRSCHEKLEPLKHLLECDFCKKIFFDKSSLRRHIDAMHVQLQPRYSCEICDKKFKLECNLQNHMYTHTEEKMFGCPICGRKFSQKSVLQAHARRHTDDKPFQCEVCGLRFLEKLKFIGHTRRHTNERPFECGLCAKTFALKETLRRHEHAVHYAKPSYQCEICAKMFKQLVHLNVHKRVHSDERPFQCTVCKASFKYRALLKNHEDVHKNVRRYECFDCRATFVRKSNLRMHISGMHTKERPFHCTHCDKKFKQKSHLNGHLRTHTKALPFSCDICGHRCNRRDNLNKHIKTHDITRIVKRRAKKNTPSSENLIKLYGQ</sequence>
<dbReference type="PANTHER" id="PTHR24399:SF23">
    <property type="entry name" value="C2H2-TYPE DOMAIN-CONTAINING PROTEIN"/>
    <property type="match status" value="1"/>
</dbReference>
<dbReference type="GO" id="GO:0005654">
    <property type="term" value="C:nucleoplasm"/>
    <property type="evidence" value="ECO:0007669"/>
    <property type="project" value="TreeGrafter"/>
</dbReference>
<feature type="domain" description="C2H2-type" evidence="13">
    <location>
        <begin position="264"/>
        <end position="292"/>
    </location>
</feature>
<feature type="domain" description="C2H2-type" evidence="13">
    <location>
        <begin position="378"/>
        <end position="406"/>
    </location>
</feature>
<evidence type="ECO:0000256" key="2">
    <source>
        <dbReference type="ARBA" id="ARBA00004123"/>
    </source>
</evidence>
<keyword evidence="15" id="KW-1185">Reference proteome</keyword>
<evidence type="ECO:0000256" key="6">
    <source>
        <dbReference type="ARBA" id="ARBA00022833"/>
    </source>
</evidence>
<feature type="domain" description="C2H2-type" evidence="13">
    <location>
        <begin position="202"/>
        <end position="226"/>
    </location>
</feature>
<feature type="domain" description="C2H2-type" evidence="13">
    <location>
        <begin position="463"/>
        <end position="491"/>
    </location>
</feature>
<feature type="domain" description="C2H2-type" evidence="13">
    <location>
        <begin position="231"/>
        <end position="259"/>
    </location>
</feature>
<evidence type="ECO:0000256" key="5">
    <source>
        <dbReference type="ARBA" id="ARBA00022771"/>
    </source>
</evidence>
<dbReference type="OrthoDB" id="9936054at2759"/>
<keyword evidence="6" id="KW-0862">Zinc</keyword>
<evidence type="ECO:0000256" key="4">
    <source>
        <dbReference type="ARBA" id="ARBA00022737"/>
    </source>
</evidence>
<evidence type="ECO:0000313" key="15">
    <source>
        <dbReference type="Proteomes" id="UP000479190"/>
    </source>
</evidence>
<evidence type="ECO:0000256" key="8">
    <source>
        <dbReference type="ARBA" id="ARBA00023125"/>
    </source>
</evidence>
<feature type="domain" description="C2H2-type" evidence="13">
    <location>
        <begin position="407"/>
        <end position="434"/>
    </location>
</feature>
<dbReference type="PROSITE" id="PS50157">
    <property type="entry name" value="ZINC_FINGER_C2H2_2"/>
    <property type="match status" value="15"/>
</dbReference>
<dbReference type="FunFam" id="3.30.160.60:FF:000097">
    <property type="entry name" value="Zinc finger protein"/>
    <property type="match status" value="1"/>
</dbReference>
<feature type="domain" description="C2H2-type" evidence="13">
    <location>
        <begin position="113"/>
        <end position="136"/>
    </location>
</feature>
<proteinExistence type="predicted"/>
<protein>
    <recommendedName>
        <fullName evidence="13">C2H2-type domain-containing protein</fullName>
    </recommendedName>
</protein>
<feature type="domain" description="C2H2-type" evidence="13">
    <location>
        <begin position="350"/>
        <end position="377"/>
    </location>
</feature>
<feature type="domain" description="C2H2-type" evidence="13">
    <location>
        <begin position="435"/>
        <end position="462"/>
    </location>
</feature>
<evidence type="ECO:0000256" key="9">
    <source>
        <dbReference type="ARBA" id="ARBA00023163"/>
    </source>
</evidence>
<reference evidence="14 15" key="1">
    <citation type="submission" date="2020-02" db="EMBL/GenBank/DDBJ databases">
        <authorList>
            <person name="Ferguson B K."/>
        </authorList>
    </citation>
    <scope>NUCLEOTIDE SEQUENCE [LARGE SCALE GENOMIC DNA]</scope>
</reference>
<feature type="domain" description="C2H2-type" evidence="13">
    <location>
        <begin position="294"/>
        <end position="321"/>
    </location>
</feature>
<feature type="region of interest" description="Disordered" evidence="12">
    <location>
        <begin position="1"/>
        <end position="20"/>
    </location>
</feature>
<dbReference type="EMBL" id="CADCXV010000678">
    <property type="protein sequence ID" value="CAB0032357.1"/>
    <property type="molecule type" value="Genomic_DNA"/>
</dbReference>
<dbReference type="GO" id="GO:0000978">
    <property type="term" value="F:RNA polymerase II cis-regulatory region sequence-specific DNA binding"/>
    <property type="evidence" value="ECO:0007669"/>
    <property type="project" value="TreeGrafter"/>
</dbReference>
<evidence type="ECO:0000259" key="13">
    <source>
        <dbReference type="PROSITE" id="PS50157"/>
    </source>
</evidence>
<evidence type="ECO:0000256" key="10">
    <source>
        <dbReference type="ARBA" id="ARBA00023242"/>
    </source>
</evidence>
<evidence type="ECO:0000256" key="12">
    <source>
        <dbReference type="SAM" id="MobiDB-lite"/>
    </source>
</evidence>
<keyword evidence="10" id="KW-0539">Nucleus</keyword>
<evidence type="ECO:0000256" key="1">
    <source>
        <dbReference type="ARBA" id="ARBA00003767"/>
    </source>
</evidence>
<feature type="domain" description="C2H2-type" evidence="13">
    <location>
        <begin position="322"/>
        <end position="349"/>
    </location>
</feature>
<dbReference type="FunFam" id="3.30.160.60:FF:000446">
    <property type="entry name" value="Zinc finger protein"/>
    <property type="match status" value="3"/>
</dbReference>
<dbReference type="Proteomes" id="UP000479190">
    <property type="component" value="Unassembled WGS sequence"/>
</dbReference>
<evidence type="ECO:0000256" key="7">
    <source>
        <dbReference type="ARBA" id="ARBA00023015"/>
    </source>
</evidence>
<feature type="compositionally biased region" description="Basic and acidic residues" evidence="12">
    <location>
        <begin position="142"/>
        <end position="167"/>
    </location>
</feature>
<keyword evidence="8" id="KW-0238">DNA-binding</keyword>
<accession>A0A6H5IAX6</accession>
<evidence type="ECO:0000256" key="3">
    <source>
        <dbReference type="ARBA" id="ARBA00022723"/>
    </source>
</evidence>
<feature type="domain" description="C2H2-type" evidence="13">
    <location>
        <begin position="492"/>
        <end position="519"/>
    </location>
</feature>
<dbReference type="SUPFAM" id="SSF57667">
    <property type="entry name" value="beta-beta-alpha zinc fingers"/>
    <property type="match status" value="8"/>
</dbReference>
<feature type="region of interest" description="Disordered" evidence="12">
    <location>
        <begin position="141"/>
        <end position="169"/>
    </location>
</feature>
<dbReference type="FunFam" id="3.30.160.60:FF:000322">
    <property type="entry name" value="GDNF-inducible zinc finger protein 1"/>
    <property type="match status" value="1"/>
</dbReference>
<name>A0A6H5IAX6_9HYME</name>
<dbReference type="InterPro" id="IPR036236">
    <property type="entry name" value="Znf_C2H2_sf"/>
</dbReference>
<keyword evidence="7" id="KW-0805">Transcription regulation</keyword>
<dbReference type="Pfam" id="PF00096">
    <property type="entry name" value="zf-C2H2"/>
    <property type="match status" value="8"/>
</dbReference>
<feature type="domain" description="C2H2-type" evidence="13">
    <location>
        <begin position="85"/>
        <end position="112"/>
    </location>
</feature>
<feature type="domain" description="C2H2-type" evidence="13">
    <location>
        <begin position="520"/>
        <end position="547"/>
    </location>
</feature>
<keyword evidence="9" id="KW-0804">Transcription</keyword>
<evidence type="ECO:0000313" key="14">
    <source>
        <dbReference type="EMBL" id="CAB0032357.1"/>
    </source>
</evidence>
<dbReference type="PROSITE" id="PS00028">
    <property type="entry name" value="ZINC_FINGER_C2H2_1"/>
    <property type="match status" value="14"/>
</dbReference>
<dbReference type="AlphaFoldDB" id="A0A6H5IAX6"/>
<dbReference type="Gene3D" id="3.30.160.60">
    <property type="entry name" value="Classic Zinc Finger"/>
    <property type="match status" value="13"/>
</dbReference>
<organism evidence="14 15">
    <name type="scientific">Trichogramma brassicae</name>
    <dbReference type="NCBI Taxonomy" id="86971"/>
    <lineage>
        <taxon>Eukaryota</taxon>
        <taxon>Metazoa</taxon>
        <taxon>Ecdysozoa</taxon>
        <taxon>Arthropoda</taxon>
        <taxon>Hexapoda</taxon>
        <taxon>Insecta</taxon>
        <taxon>Pterygota</taxon>
        <taxon>Neoptera</taxon>
        <taxon>Endopterygota</taxon>
        <taxon>Hymenoptera</taxon>
        <taxon>Apocrita</taxon>
        <taxon>Proctotrupomorpha</taxon>
        <taxon>Chalcidoidea</taxon>
        <taxon>Trichogrammatidae</taxon>
        <taxon>Trichogramma</taxon>
    </lineage>
</organism>
<dbReference type="GO" id="GO:0001227">
    <property type="term" value="F:DNA-binding transcription repressor activity, RNA polymerase II-specific"/>
    <property type="evidence" value="ECO:0007669"/>
    <property type="project" value="TreeGrafter"/>
</dbReference>
<feature type="domain" description="C2H2-type" evidence="13">
    <location>
        <begin position="174"/>
        <end position="201"/>
    </location>
</feature>
<dbReference type="SMART" id="SM00355">
    <property type="entry name" value="ZnF_C2H2"/>
    <property type="match status" value="15"/>
</dbReference>
<dbReference type="FunFam" id="3.30.160.60:FF:000145">
    <property type="entry name" value="Zinc finger protein 574"/>
    <property type="match status" value="1"/>
</dbReference>
<comment type="function">
    <text evidence="1">May be involved in transcriptional regulation.</text>
</comment>
<dbReference type="InterPro" id="IPR013087">
    <property type="entry name" value="Znf_C2H2_type"/>
</dbReference>